<dbReference type="FunFam" id="3.40.50.300:FF:000218">
    <property type="entry name" value="Multidrug ABC transporter ATP-binding protein"/>
    <property type="match status" value="1"/>
</dbReference>
<gene>
    <name evidence="11" type="ORF">GNP95_00780</name>
</gene>
<evidence type="ECO:0000256" key="3">
    <source>
        <dbReference type="ARBA" id="ARBA00022692"/>
    </source>
</evidence>
<reference evidence="11 12" key="1">
    <citation type="submission" date="2019-11" db="EMBL/GenBank/DDBJ databases">
        <title>Draft genome sequences of five Paenibacillus species of dairy origin.</title>
        <authorList>
            <person name="Olajide A.M."/>
            <person name="Chen S."/>
            <person name="Lapointe G."/>
        </authorList>
    </citation>
    <scope>NUCLEOTIDE SEQUENCE [LARGE SCALE GENOMIC DNA]</scope>
    <source>
        <strain evidence="11 12">12CR55</strain>
    </source>
</reference>
<dbReference type="Gene3D" id="1.20.1560.10">
    <property type="entry name" value="ABC transporter type 1, transmembrane domain"/>
    <property type="match status" value="1"/>
</dbReference>
<dbReference type="Gene3D" id="3.40.50.300">
    <property type="entry name" value="P-loop containing nucleotide triphosphate hydrolases"/>
    <property type="match status" value="1"/>
</dbReference>
<dbReference type="GO" id="GO:0016887">
    <property type="term" value="F:ATP hydrolysis activity"/>
    <property type="evidence" value="ECO:0007669"/>
    <property type="project" value="InterPro"/>
</dbReference>
<dbReference type="CDD" id="cd18551">
    <property type="entry name" value="ABC_6TM_LmrA_like"/>
    <property type="match status" value="1"/>
</dbReference>
<name>A0A7X2YXH0_9BACL</name>
<feature type="transmembrane region" description="Helical" evidence="8">
    <location>
        <begin position="65"/>
        <end position="88"/>
    </location>
</feature>
<keyword evidence="6 8" id="KW-1133">Transmembrane helix</keyword>
<dbReference type="PROSITE" id="PS50893">
    <property type="entry name" value="ABC_TRANSPORTER_2"/>
    <property type="match status" value="1"/>
</dbReference>
<evidence type="ECO:0000259" key="10">
    <source>
        <dbReference type="PROSITE" id="PS50929"/>
    </source>
</evidence>
<sequence>MAKEARSQYSWGNFFELIHKSKPHVGLFIVACTISSASAILSTFIPNVLKNIIDSYSLSGSLNRGVLIGLVAIFICVTITGVLSSYLLSKVGLTVVANLRGMTWTKIVKLPTAFFDKNQSGDIASRLVSDTTVIYNLVTHSFSTFINAVLTILFCGFWLFYYSWELSLIIVAAIPIFLLFFIPLGRALSDLSKKTQKSTGKLNISAIEMISENKLVKSFTAENYQIDKGLKNINDLMQLGLKQAKWSATVNPFLNMIMLIIIMIIIGYGGVQLANGRLTVGTFIAFLTLIFYIINPISNFGFFFSQLQKTKGATERILQLLSEEEENINEGKDLDLSCKDIEISNLSFKYNTQENLSFSLEGITLNIRSGNTYALVGPSGSGKTTFVSLLERFYKPTSGSIYIDGESIENYSLHSWRSQIGYVSQEHSLITGTIRENLIFGLEPQDEAKIIQACEMAYAWEFISQLPNGLDTHIGERGLHLSGGQRQRIAIARMFLKDPKIILLDEATSNLDSQSEEKVQSAMKKIIEGRTAIVIAHRLSTIMDSEYIIFVEDGKVTGQGTHYELQRTHKLYQQFCELQFSAQLQ</sequence>
<dbReference type="Proteomes" id="UP000447876">
    <property type="component" value="Unassembled WGS sequence"/>
</dbReference>
<feature type="transmembrane region" description="Helical" evidence="8">
    <location>
        <begin position="25"/>
        <end position="45"/>
    </location>
</feature>
<dbReference type="InterPro" id="IPR017871">
    <property type="entry name" value="ABC_transporter-like_CS"/>
</dbReference>
<keyword evidence="3 8" id="KW-0812">Transmembrane</keyword>
<dbReference type="SMART" id="SM00382">
    <property type="entry name" value="AAA"/>
    <property type="match status" value="1"/>
</dbReference>
<proteinExistence type="inferred from homology"/>
<protein>
    <submittedName>
        <fullName evidence="11">ATP-binding cassette domain-containing protein</fullName>
    </submittedName>
</protein>
<dbReference type="OrthoDB" id="9770415at2"/>
<dbReference type="PANTHER" id="PTHR43394">
    <property type="entry name" value="ATP-DEPENDENT PERMEASE MDL1, MITOCHONDRIAL"/>
    <property type="match status" value="1"/>
</dbReference>
<feature type="domain" description="ABC transporter" evidence="9">
    <location>
        <begin position="341"/>
        <end position="578"/>
    </location>
</feature>
<feature type="domain" description="ABC transmembrane type-1" evidence="10">
    <location>
        <begin position="29"/>
        <end position="309"/>
    </location>
</feature>
<dbReference type="EMBL" id="WNZW01000001">
    <property type="protein sequence ID" value="MUG43550.1"/>
    <property type="molecule type" value="Genomic_DNA"/>
</dbReference>
<accession>A0A7X2YXH0</accession>
<evidence type="ECO:0000259" key="9">
    <source>
        <dbReference type="PROSITE" id="PS50893"/>
    </source>
</evidence>
<comment type="subcellular location">
    <subcellularLocation>
        <location evidence="1">Cell membrane</location>
        <topology evidence="1">Multi-pass membrane protein</topology>
    </subcellularLocation>
</comment>
<evidence type="ECO:0000256" key="2">
    <source>
        <dbReference type="ARBA" id="ARBA00005417"/>
    </source>
</evidence>
<evidence type="ECO:0000256" key="1">
    <source>
        <dbReference type="ARBA" id="ARBA00004651"/>
    </source>
</evidence>
<dbReference type="InterPro" id="IPR027417">
    <property type="entry name" value="P-loop_NTPase"/>
</dbReference>
<evidence type="ECO:0000256" key="5">
    <source>
        <dbReference type="ARBA" id="ARBA00022840"/>
    </source>
</evidence>
<dbReference type="SUPFAM" id="SSF52540">
    <property type="entry name" value="P-loop containing nucleoside triphosphate hydrolases"/>
    <property type="match status" value="1"/>
</dbReference>
<dbReference type="Pfam" id="PF00664">
    <property type="entry name" value="ABC_membrane"/>
    <property type="match status" value="1"/>
</dbReference>
<evidence type="ECO:0000256" key="6">
    <source>
        <dbReference type="ARBA" id="ARBA00022989"/>
    </source>
</evidence>
<organism evidence="11 12">
    <name type="scientific">Paenibacillus woosongensis</name>
    <dbReference type="NCBI Taxonomy" id="307580"/>
    <lineage>
        <taxon>Bacteria</taxon>
        <taxon>Bacillati</taxon>
        <taxon>Bacillota</taxon>
        <taxon>Bacilli</taxon>
        <taxon>Bacillales</taxon>
        <taxon>Paenibacillaceae</taxon>
        <taxon>Paenibacillus</taxon>
    </lineage>
</organism>
<dbReference type="SUPFAM" id="SSF90123">
    <property type="entry name" value="ABC transporter transmembrane region"/>
    <property type="match status" value="1"/>
</dbReference>
<dbReference type="GO" id="GO:0005524">
    <property type="term" value="F:ATP binding"/>
    <property type="evidence" value="ECO:0007669"/>
    <property type="project" value="UniProtKB-KW"/>
</dbReference>
<comment type="similarity">
    <text evidence="2">Belongs to the ABC transporter superfamily.</text>
</comment>
<dbReference type="InterPro" id="IPR036640">
    <property type="entry name" value="ABC1_TM_sf"/>
</dbReference>
<feature type="transmembrane region" description="Helical" evidence="8">
    <location>
        <begin position="252"/>
        <end position="271"/>
    </location>
</feature>
<dbReference type="RefSeq" id="WP_155609033.1">
    <property type="nucleotide sequence ID" value="NZ_WNZW01000001.1"/>
</dbReference>
<comment type="caution">
    <text evidence="11">The sequence shown here is derived from an EMBL/GenBank/DDBJ whole genome shotgun (WGS) entry which is preliminary data.</text>
</comment>
<dbReference type="PROSITE" id="PS50929">
    <property type="entry name" value="ABC_TM1F"/>
    <property type="match status" value="1"/>
</dbReference>
<dbReference type="GO" id="GO:0015421">
    <property type="term" value="F:ABC-type oligopeptide transporter activity"/>
    <property type="evidence" value="ECO:0007669"/>
    <property type="project" value="TreeGrafter"/>
</dbReference>
<dbReference type="Pfam" id="PF00005">
    <property type="entry name" value="ABC_tran"/>
    <property type="match status" value="1"/>
</dbReference>
<evidence type="ECO:0000313" key="12">
    <source>
        <dbReference type="Proteomes" id="UP000447876"/>
    </source>
</evidence>
<evidence type="ECO:0000256" key="8">
    <source>
        <dbReference type="SAM" id="Phobius"/>
    </source>
</evidence>
<keyword evidence="7 8" id="KW-0472">Membrane</keyword>
<keyword evidence="5 11" id="KW-0067">ATP-binding</keyword>
<dbReference type="GO" id="GO:0005886">
    <property type="term" value="C:plasma membrane"/>
    <property type="evidence" value="ECO:0007669"/>
    <property type="project" value="UniProtKB-SubCell"/>
</dbReference>
<dbReference type="AlphaFoldDB" id="A0A7X2YXH0"/>
<dbReference type="InterPro" id="IPR003439">
    <property type="entry name" value="ABC_transporter-like_ATP-bd"/>
</dbReference>
<dbReference type="InterPro" id="IPR039421">
    <property type="entry name" value="Type_1_exporter"/>
</dbReference>
<evidence type="ECO:0000256" key="4">
    <source>
        <dbReference type="ARBA" id="ARBA00022741"/>
    </source>
</evidence>
<evidence type="ECO:0000256" key="7">
    <source>
        <dbReference type="ARBA" id="ARBA00023136"/>
    </source>
</evidence>
<dbReference type="PANTHER" id="PTHR43394:SF1">
    <property type="entry name" value="ATP-BINDING CASSETTE SUB-FAMILY B MEMBER 10, MITOCHONDRIAL"/>
    <property type="match status" value="1"/>
</dbReference>
<evidence type="ECO:0000313" key="11">
    <source>
        <dbReference type="EMBL" id="MUG43550.1"/>
    </source>
</evidence>
<feature type="transmembrane region" description="Helical" evidence="8">
    <location>
        <begin position="166"/>
        <end position="188"/>
    </location>
</feature>
<dbReference type="PROSITE" id="PS00211">
    <property type="entry name" value="ABC_TRANSPORTER_1"/>
    <property type="match status" value="1"/>
</dbReference>
<keyword evidence="4" id="KW-0547">Nucleotide-binding</keyword>
<dbReference type="InterPro" id="IPR011527">
    <property type="entry name" value="ABC1_TM_dom"/>
</dbReference>
<feature type="transmembrane region" description="Helical" evidence="8">
    <location>
        <begin position="133"/>
        <end position="160"/>
    </location>
</feature>
<feature type="transmembrane region" description="Helical" evidence="8">
    <location>
        <begin position="283"/>
        <end position="304"/>
    </location>
</feature>
<dbReference type="InterPro" id="IPR003593">
    <property type="entry name" value="AAA+_ATPase"/>
</dbReference>